<dbReference type="EMBL" id="UINC01190017">
    <property type="protein sequence ID" value="SVE03962.1"/>
    <property type="molecule type" value="Genomic_DNA"/>
</dbReference>
<dbReference type="InterPro" id="IPR002765">
    <property type="entry name" value="UPF0145_YbjQ-like"/>
</dbReference>
<dbReference type="AlphaFoldDB" id="A0A383A874"/>
<gene>
    <name evidence="1" type="ORF">METZ01_LOCUS456816</name>
</gene>
<sequence length="160" mass="17780">MTTEKTQDEKYTQDGITFKSKEDWEEYSLNASKTDEERIFERAEVIQGVANIILTTENNPQDLFVEERIEIITAECVLGMNIFRDFFASVRDIVGGRSSASQKILRDARKICLSELKNEAHSIGADAVIGVDLDYSEFSGGGKSMLFLVASGTAVKLKKG</sequence>
<dbReference type="SUPFAM" id="SSF117782">
    <property type="entry name" value="YbjQ-like"/>
    <property type="match status" value="1"/>
</dbReference>
<evidence type="ECO:0000313" key="1">
    <source>
        <dbReference type="EMBL" id="SVE03962.1"/>
    </source>
</evidence>
<dbReference type="Gene3D" id="3.30.110.70">
    <property type="entry name" value="Hypothetical protein apc22750. Chain B"/>
    <property type="match status" value="1"/>
</dbReference>
<organism evidence="1">
    <name type="scientific">marine metagenome</name>
    <dbReference type="NCBI Taxonomy" id="408172"/>
    <lineage>
        <taxon>unclassified sequences</taxon>
        <taxon>metagenomes</taxon>
        <taxon>ecological metagenomes</taxon>
    </lineage>
</organism>
<dbReference type="HAMAP" id="MF_00338">
    <property type="entry name" value="UPF0145"/>
    <property type="match status" value="1"/>
</dbReference>
<protein>
    <submittedName>
        <fullName evidence="1">Uncharacterized protein</fullName>
    </submittedName>
</protein>
<accession>A0A383A874</accession>
<name>A0A383A874_9ZZZZ</name>
<dbReference type="PANTHER" id="PTHR34068:SF1">
    <property type="entry name" value="UPF0145 PROTEIN YBJQ"/>
    <property type="match status" value="1"/>
</dbReference>
<dbReference type="PANTHER" id="PTHR34068">
    <property type="entry name" value="UPF0145 PROTEIN YBJQ"/>
    <property type="match status" value="1"/>
</dbReference>
<dbReference type="InterPro" id="IPR035439">
    <property type="entry name" value="UPF0145_dom_sf"/>
</dbReference>
<proteinExistence type="inferred from homology"/>
<reference evidence="1" key="1">
    <citation type="submission" date="2018-05" db="EMBL/GenBank/DDBJ databases">
        <authorList>
            <person name="Lanie J.A."/>
            <person name="Ng W.-L."/>
            <person name="Kazmierczak K.M."/>
            <person name="Andrzejewski T.M."/>
            <person name="Davidsen T.M."/>
            <person name="Wayne K.J."/>
            <person name="Tettelin H."/>
            <person name="Glass J.I."/>
            <person name="Rusch D."/>
            <person name="Podicherti R."/>
            <person name="Tsui H.-C.T."/>
            <person name="Winkler M.E."/>
        </authorList>
    </citation>
    <scope>NUCLEOTIDE SEQUENCE</scope>
</reference>
<dbReference type="Pfam" id="PF01906">
    <property type="entry name" value="YbjQ_1"/>
    <property type="match status" value="1"/>
</dbReference>